<feature type="binding site" evidence="9">
    <location>
        <position position="377"/>
    </location>
    <ligand>
        <name>Mg(2+)</name>
        <dbReference type="ChEBI" id="CHEBI:18420"/>
        <label>2</label>
    </ligand>
</feature>
<evidence type="ECO:0000256" key="9">
    <source>
        <dbReference type="HAMAP-Rule" id="MF_00252"/>
    </source>
</evidence>
<dbReference type="InterPro" id="IPR002313">
    <property type="entry name" value="Lys-tRNA-ligase_II"/>
</dbReference>
<evidence type="ECO:0000256" key="1">
    <source>
        <dbReference type="ARBA" id="ARBA00008226"/>
    </source>
</evidence>
<dbReference type="EC" id="6.1.1.6" evidence="9"/>
<dbReference type="InterPro" id="IPR004364">
    <property type="entry name" value="Aa-tRNA-synt_II"/>
</dbReference>
<dbReference type="InterPro" id="IPR006195">
    <property type="entry name" value="aa-tRNA-synth_II"/>
</dbReference>
<keyword evidence="2 9" id="KW-0963">Cytoplasm</keyword>
<dbReference type="PANTHER" id="PTHR42918:SF15">
    <property type="entry name" value="LYSINE--TRNA LIGASE, CHLOROPLASTIC_MITOCHONDRIAL"/>
    <property type="match status" value="1"/>
</dbReference>
<dbReference type="Pfam" id="PF01336">
    <property type="entry name" value="tRNA_anti-codon"/>
    <property type="match status" value="1"/>
</dbReference>
<evidence type="ECO:0000256" key="10">
    <source>
        <dbReference type="RuleBase" id="RU000336"/>
    </source>
</evidence>
<dbReference type="NCBIfam" id="NF001756">
    <property type="entry name" value="PRK00484.1"/>
    <property type="match status" value="1"/>
</dbReference>
<evidence type="ECO:0000256" key="5">
    <source>
        <dbReference type="ARBA" id="ARBA00022741"/>
    </source>
</evidence>
<evidence type="ECO:0000313" key="13">
    <source>
        <dbReference type="Proteomes" id="UP001203831"/>
    </source>
</evidence>
<dbReference type="InterPro" id="IPR012340">
    <property type="entry name" value="NA-bd_OB-fold"/>
</dbReference>
<dbReference type="Proteomes" id="UP001203831">
    <property type="component" value="Unassembled WGS sequence"/>
</dbReference>
<protein>
    <recommendedName>
        <fullName evidence="9">Lysine--tRNA ligase</fullName>
        <ecNumber evidence="9">6.1.1.6</ecNumber>
    </recommendedName>
    <alternativeName>
        <fullName evidence="9">Lysyl-tRNA synthetase</fullName>
        <shortName evidence="9">LysRS</shortName>
    </alternativeName>
</protein>
<comment type="subunit">
    <text evidence="9">Homodimer.</text>
</comment>
<feature type="domain" description="Aminoacyl-transfer RNA synthetases class-II family profile" evidence="11">
    <location>
        <begin position="140"/>
        <end position="449"/>
    </location>
</feature>
<keyword evidence="13" id="KW-1185">Reference proteome</keyword>
<accession>A0ABT0TWD1</accession>
<sequence length="454" mass="53885">MYLNELVKKYNNFSKNELENINFYIKTAGRIIYKRIIGKLTFLIIKELNELLQIYISFSDIENKYYIYQKKYINIGDIIGVEGNLFRTKNNVLSIKCKKILVLSKSYKFMPDKYHGISNYEVSYKKRYLDLIYNNSISTFIIRSKIINEIRNFLIKKKFIEVETPILQNIPGGANAKPFITKTNLSNKNIYLRISPELYLKKLLIGGFNKIFEINKNFRNEGISKFHNPEFSMIEIYITYVKYEYLIKLIQNLFKYISKKIFNKYIIYYDNIEINFNNSFEIYTMKESISKYNNIDIKKLNNINECIKILNKLNIKVINNNNINNIHLEIFKKTVEKKLIYPTFITEYPIEDSPLSKRNDKKQNIADRFELFINGSEIGNGFSELNDPYDQSLRFLKQFNEDNNKKYNFDYIDALEYGLPPCAGLGLGIDRIVMLFTNKKSIRDVILFPNIHYK</sequence>
<name>A0ABT0TWD1_9GAMM</name>
<dbReference type="SUPFAM" id="SSF55681">
    <property type="entry name" value="Class II aaRS and biotin synthetases"/>
    <property type="match status" value="1"/>
</dbReference>
<feature type="binding site" evidence="9">
    <location>
        <position position="370"/>
    </location>
    <ligand>
        <name>Mg(2+)</name>
        <dbReference type="ChEBI" id="CHEBI:18420"/>
        <label>1</label>
    </ligand>
</feature>
<comment type="cofactor">
    <cofactor evidence="9 10">
        <name>Mg(2+)</name>
        <dbReference type="ChEBI" id="CHEBI:18420"/>
    </cofactor>
    <text evidence="9 10">Binds 3 Mg(2+) ions per subunit.</text>
</comment>
<dbReference type="CDD" id="cd04322">
    <property type="entry name" value="LysRS_N"/>
    <property type="match status" value="1"/>
</dbReference>
<dbReference type="SUPFAM" id="SSF50249">
    <property type="entry name" value="Nucleic acid-binding proteins"/>
    <property type="match status" value="1"/>
</dbReference>
<evidence type="ECO:0000256" key="8">
    <source>
        <dbReference type="ARBA" id="ARBA00048573"/>
    </source>
</evidence>
<keyword evidence="4 9" id="KW-0479">Metal-binding</keyword>
<keyword evidence="9" id="KW-0648">Protein biosynthesis</keyword>
<keyword evidence="3 9" id="KW-0436">Ligase</keyword>
<evidence type="ECO:0000256" key="6">
    <source>
        <dbReference type="ARBA" id="ARBA00022840"/>
    </source>
</evidence>
<evidence type="ECO:0000259" key="11">
    <source>
        <dbReference type="PROSITE" id="PS50862"/>
    </source>
</evidence>
<dbReference type="PANTHER" id="PTHR42918">
    <property type="entry name" value="LYSYL-TRNA SYNTHETASE"/>
    <property type="match status" value="1"/>
</dbReference>
<keyword evidence="5 9" id="KW-0547">Nucleotide-binding</keyword>
<comment type="subcellular location">
    <subcellularLocation>
        <location evidence="9">Cytoplasm</location>
    </subcellularLocation>
</comment>
<dbReference type="GO" id="GO:0004824">
    <property type="term" value="F:lysine-tRNA ligase activity"/>
    <property type="evidence" value="ECO:0007669"/>
    <property type="project" value="UniProtKB-EC"/>
</dbReference>
<dbReference type="Gene3D" id="3.30.930.10">
    <property type="entry name" value="Bira Bifunctional Protein, Domain 2"/>
    <property type="match status" value="1"/>
</dbReference>
<comment type="catalytic activity">
    <reaction evidence="8 9 10">
        <text>tRNA(Lys) + L-lysine + ATP = L-lysyl-tRNA(Lys) + AMP + diphosphate</text>
        <dbReference type="Rhea" id="RHEA:20792"/>
        <dbReference type="Rhea" id="RHEA-COMP:9696"/>
        <dbReference type="Rhea" id="RHEA-COMP:9697"/>
        <dbReference type="ChEBI" id="CHEBI:30616"/>
        <dbReference type="ChEBI" id="CHEBI:32551"/>
        <dbReference type="ChEBI" id="CHEBI:33019"/>
        <dbReference type="ChEBI" id="CHEBI:78442"/>
        <dbReference type="ChEBI" id="CHEBI:78529"/>
        <dbReference type="ChEBI" id="CHEBI:456215"/>
        <dbReference type="EC" id="6.1.1.6"/>
    </reaction>
</comment>
<dbReference type="PROSITE" id="PS50862">
    <property type="entry name" value="AA_TRNA_LIGASE_II"/>
    <property type="match status" value="1"/>
</dbReference>
<evidence type="ECO:0000256" key="7">
    <source>
        <dbReference type="ARBA" id="ARBA00023146"/>
    </source>
</evidence>
<dbReference type="EMBL" id="JAKMAI010000007">
    <property type="protein sequence ID" value="MCM0158305.1"/>
    <property type="molecule type" value="Genomic_DNA"/>
</dbReference>
<feature type="binding site" evidence="9">
    <location>
        <position position="377"/>
    </location>
    <ligand>
        <name>Mg(2+)</name>
        <dbReference type="ChEBI" id="CHEBI:18420"/>
        <label>1</label>
    </ligand>
</feature>
<reference evidence="12" key="1">
    <citation type="submission" date="2022-01" db="EMBL/GenBank/DDBJ databases">
        <title>Genome assemble of Metamasius hemipterus Nardonella endosymbiont.</title>
        <authorList>
            <person name="Palmieri L."/>
            <person name="Pavarini R."/>
            <person name="Sharma P."/>
        </authorList>
    </citation>
    <scope>NUCLEOTIDE SEQUENCE [LARGE SCALE GENOMIC DNA]</scope>
    <source>
        <strain evidence="12">NARMHE1</strain>
    </source>
</reference>
<dbReference type="InterPro" id="IPR044136">
    <property type="entry name" value="Lys-tRNA-ligase_II_N"/>
</dbReference>
<dbReference type="Gene3D" id="2.40.50.140">
    <property type="entry name" value="Nucleic acid-binding proteins"/>
    <property type="match status" value="1"/>
</dbReference>
<dbReference type="Pfam" id="PF00152">
    <property type="entry name" value="tRNA-synt_2"/>
    <property type="match status" value="1"/>
</dbReference>
<evidence type="ECO:0000313" key="12">
    <source>
        <dbReference type="EMBL" id="MCM0158305.1"/>
    </source>
</evidence>
<comment type="caution">
    <text evidence="12">The sequence shown here is derived from an EMBL/GenBank/DDBJ whole genome shotgun (WGS) entry which is preliminary data.</text>
</comment>
<evidence type="ECO:0000256" key="2">
    <source>
        <dbReference type="ARBA" id="ARBA00022490"/>
    </source>
</evidence>
<keyword evidence="9 10" id="KW-0460">Magnesium</keyword>
<organism evidence="12 13">
    <name type="scientific">endosymbiont of Metamasius hemipterus</name>
    <dbReference type="NCBI Taxonomy" id="204627"/>
    <lineage>
        <taxon>Bacteria</taxon>
        <taxon>Pseudomonadati</taxon>
        <taxon>Pseudomonadota</taxon>
        <taxon>Gammaproteobacteria</taxon>
        <taxon>Candidatus Nardonella</taxon>
    </lineage>
</organism>
<dbReference type="InterPro" id="IPR045864">
    <property type="entry name" value="aa-tRNA-synth_II/BPL/LPL"/>
</dbReference>
<comment type="similarity">
    <text evidence="1 9">Belongs to the class-II aminoacyl-tRNA synthetase family.</text>
</comment>
<evidence type="ECO:0000256" key="4">
    <source>
        <dbReference type="ARBA" id="ARBA00022723"/>
    </source>
</evidence>
<gene>
    <name evidence="9 12" type="primary">lysS</name>
    <name evidence="12" type="ORF">L7J86_00685</name>
</gene>
<dbReference type="InterPro" id="IPR018149">
    <property type="entry name" value="Lys-tRNA-synth_II_C"/>
</dbReference>
<dbReference type="PRINTS" id="PR00982">
    <property type="entry name" value="TRNASYNTHLYS"/>
</dbReference>
<keyword evidence="7 9" id="KW-0030">Aminoacyl-tRNA synthetase</keyword>
<keyword evidence="6 9" id="KW-0067">ATP-binding</keyword>
<dbReference type="InterPro" id="IPR004365">
    <property type="entry name" value="NA-bd_OB_tRNA"/>
</dbReference>
<proteinExistence type="inferred from homology"/>
<evidence type="ECO:0000256" key="3">
    <source>
        <dbReference type="ARBA" id="ARBA00022598"/>
    </source>
</evidence>
<dbReference type="NCBIfam" id="TIGR00499">
    <property type="entry name" value="lysS_bact"/>
    <property type="match status" value="1"/>
</dbReference>
<dbReference type="HAMAP" id="MF_00252">
    <property type="entry name" value="Lys_tRNA_synth_class2"/>
    <property type="match status" value="1"/>
</dbReference>